<reference evidence="1 2" key="1">
    <citation type="journal article" date="2021" name="Int. J. Syst. Evol. Microbiol.">
        <title>Amazonocrinis nigriterrae gen. nov., sp. nov., Atlanticothrix silvestris gen. nov., sp. nov. and Dendronalium phyllosphericum gen. nov., sp. nov., nostocacean cyanobacteria from Brazilian environments.</title>
        <authorList>
            <person name="Alvarenga D.O."/>
            <person name="Andreote A.P.D."/>
            <person name="Branco L.H.Z."/>
            <person name="Delbaje E."/>
            <person name="Cruz R.B."/>
            <person name="Varani A.M."/>
            <person name="Fiore M.F."/>
        </authorList>
    </citation>
    <scope>NUCLEOTIDE SEQUENCE [LARGE SCALE GENOMIC DNA]</scope>
    <source>
        <strain evidence="1 2">CENA357</strain>
    </source>
</reference>
<dbReference type="EMBL" id="JAECZB010000003">
    <property type="protein sequence ID" value="MBH8551296.1"/>
    <property type="molecule type" value="Genomic_DNA"/>
</dbReference>
<evidence type="ECO:0000313" key="2">
    <source>
        <dbReference type="Proteomes" id="UP000599391"/>
    </source>
</evidence>
<dbReference type="AlphaFoldDB" id="A0A8J7H774"/>
<comment type="caution">
    <text evidence="1">The sequence shown here is derived from an EMBL/GenBank/DDBJ whole genome shotgun (WGS) entry which is preliminary data.</text>
</comment>
<keyword evidence="2" id="KW-1185">Reference proteome</keyword>
<accession>A0A8J7H774</accession>
<gene>
    <name evidence="1" type="ORF">I8751_02630</name>
</gene>
<name>A0A8J7H774_9CYAN</name>
<organism evidence="1 2">
    <name type="scientific">Atlanticothrix silvestris CENA357</name>
    <dbReference type="NCBI Taxonomy" id="1725252"/>
    <lineage>
        <taxon>Bacteria</taxon>
        <taxon>Bacillati</taxon>
        <taxon>Cyanobacteriota</taxon>
        <taxon>Cyanophyceae</taxon>
        <taxon>Nostocales</taxon>
        <taxon>Nodulariaceae</taxon>
        <taxon>Atlanticothrix</taxon>
        <taxon>Atlanticothrix silvestris</taxon>
    </lineage>
</organism>
<dbReference type="Proteomes" id="UP000599391">
    <property type="component" value="Unassembled WGS sequence"/>
</dbReference>
<protein>
    <submittedName>
        <fullName evidence="1">Uncharacterized protein</fullName>
    </submittedName>
</protein>
<sequence length="57" mass="6704">MGGQNVCPVKVKCCDRTLILGTKCVYFFEVESDRIDFSNYYNWRMQMKETTLGRLKS</sequence>
<proteinExistence type="predicted"/>
<evidence type="ECO:0000313" key="1">
    <source>
        <dbReference type="EMBL" id="MBH8551296.1"/>
    </source>
</evidence>